<keyword evidence="1" id="KW-1133">Transmembrane helix</keyword>
<keyword evidence="4" id="KW-1185">Reference proteome</keyword>
<keyword evidence="1" id="KW-0472">Membrane</keyword>
<name>A0ABW1SJB5_9LACO</name>
<evidence type="ECO:0000313" key="4">
    <source>
        <dbReference type="Proteomes" id="UP001596171"/>
    </source>
</evidence>
<organism evidence="3 4">
    <name type="scientific">Lactiplantibacillus nangangensis</name>
    <dbReference type="NCBI Taxonomy" id="2559917"/>
    <lineage>
        <taxon>Bacteria</taxon>
        <taxon>Bacillati</taxon>
        <taxon>Bacillota</taxon>
        <taxon>Bacilli</taxon>
        <taxon>Lactobacillales</taxon>
        <taxon>Lactobacillaceae</taxon>
        <taxon>Lactiplantibacillus</taxon>
    </lineage>
</organism>
<sequence>MRKWGLTLTVAILLLLTPLPAMARAGGSTGGNAGGGTSNGGTTSTYNNNDYDNGGYYGGGYYHRTNIFDVIIFAGFGLLFIVPGVRQIRQRRQKQHLAPQNTMPLSAEQRSEFEPFFYKVETAWTKNDLNTLSTLMGSRYFAKQRRILKKYQQQHKTDQLEGLVIIDLAQEITTTPAKLNVVVTAQARDYFQYDNQSAAYNQNSHDKTYIERFTEVWEMTRNANHQLVLNRIRQ</sequence>
<gene>
    <name evidence="3" type="ORF">ACFP1L_08010</name>
</gene>
<dbReference type="Proteomes" id="UP001596171">
    <property type="component" value="Unassembled WGS sequence"/>
</dbReference>
<evidence type="ECO:0000256" key="1">
    <source>
        <dbReference type="SAM" id="Phobius"/>
    </source>
</evidence>
<feature type="signal peptide" evidence="2">
    <location>
        <begin position="1"/>
        <end position="23"/>
    </location>
</feature>
<proteinExistence type="predicted"/>
<evidence type="ECO:0008006" key="5">
    <source>
        <dbReference type="Google" id="ProtNLM"/>
    </source>
</evidence>
<reference evidence="4" key="1">
    <citation type="journal article" date="2019" name="Int. J. Syst. Evol. Microbiol.">
        <title>The Global Catalogue of Microorganisms (GCM) 10K type strain sequencing project: providing services to taxonomists for standard genome sequencing and annotation.</title>
        <authorList>
            <consortium name="The Broad Institute Genomics Platform"/>
            <consortium name="The Broad Institute Genome Sequencing Center for Infectious Disease"/>
            <person name="Wu L."/>
            <person name="Ma J."/>
        </authorList>
    </citation>
    <scope>NUCLEOTIDE SEQUENCE [LARGE SCALE GENOMIC DNA]</scope>
    <source>
        <strain evidence="4">CCM 8930</strain>
    </source>
</reference>
<protein>
    <recommendedName>
        <fullName evidence="5">Tim44-like domain-containing protein</fullName>
    </recommendedName>
</protein>
<keyword evidence="1" id="KW-0812">Transmembrane</keyword>
<dbReference type="EMBL" id="JBHSSE010000017">
    <property type="protein sequence ID" value="MFC6201815.1"/>
    <property type="molecule type" value="Genomic_DNA"/>
</dbReference>
<keyword evidence="2" id="KW-0732">Signal</keyword>
<evidence type="ECO:0000256" key="2">
    <source>
        <dbReference type="SAM" id="SignalP"/>
    </source>
</evidence>
<feature type="transmembrane region" description="Helical" evidence="1">
    <location>
        <begin position="67"/>
        <end position="85"/>
    </location>
</feature>
<evidence type="ECO:0000313" key="3">
    <source>
        <dbReference type="EMBL" id="MFC6201815.1"/>
    </source>
</evidence>
<accession>A0ABW1SJB5</accession>
<dbReference type="RefSeq" id="WP_137617078.1">
    <property type="nucleotide sequence ID" value="NZ_BJDI01000016.1"/>
</dbReference>
<comment type="caution">
    <text evidence="3">The sequence shown here is derived from an EMBL/GenBank/DDBJ whole genome shotgun (WGS) entry which is preliminary data.</text>
</comment>
<feature type="chain" id="PRO_5046046501" description="Tim44-like domain-containing protein" evidence="2">
    <location>
        <begin position="24"/>
        <end position="234"/>
    </location>
</feature>